<dbReference type="AlphaFoldDB" id="A0A9N7UQ54"/>
<keyword evidence="2" id="KW-1185">Reference proteome</keyword>
<dbReference type="PANTHER" id="PTHR12776">
    <property type="entry name" value="KAZRIN-RELATED"/>
    <property type="match status" value="1"/>
</dbReference>
<protein>
    <recommendedName>
        <fullName evidence="3">Kazrin</fullName>
    </recommendedName>
</protein>
<proteinExistence type="predicted"/>
<organism evidence="1 2">
    <name type="scientific">Pleuronectes platessa</name>
    <name type="common">European plaice</name>
    <dbReference type="NCBI Taxonomy" id="8262"/>
    <lineage>
        <taxon>Eukaryota</taxon>
        <taxon>Metazoa</taxon>
        <taxon>Chordata</taxon>
        <taxon>Craniata</taxon>
        <taxon>Vertebrata</taxon>
        <taxon>Euteleostomi</taxon>
        <taxon>Actinopterygii</taxon>
        <taxon>Neopterygii</taxon>
        <taxon>Teleostei</taxon>
        <taxon>Neoteleostei</taxon>
        <taxon>Acanthomorphata</taxon>
        <taxon>Carangaria</taxon>
        <taxon>Pleuronectiformes</taxon>
        <taxon>Pleuronectoidei</taxon>
        <taxon>Pleuronectidae</taxon>
        <taxon>Pleuronectes</taxon>
    </lineage>
</organism>
<evidence type="ECO:0000313" key="1">
    <source>
        <dbReference type="EMBL" id="CAB1434939.1"/>
    </source>
</evidence>
<evidence type="ECO:0000313" key="2">
    <source>
        <dbReference type="Proteomes" id="UP001153269"/>
    </source>
</evidence>
<dbReference type="Proteomes" id="UP001153269">
    <property type="component" value="Unassembled WGS sequence"/>
</dbReference>
<sequence length="276" mass="30070">MNSGECPDICVPELTNNAAGDFLLGRVHDNKEVSESSDELGPSFTQPQDTITTQLHCGVSRHALTAECHMTAEKGRVELGHRAKILKMMDDNKQLAQRIDGAIQSASQEVTNLRSELSATSRRLAELGATDSSVSMLETRQHNHNGKAAARGGGGVEEYTLTVVREAGNMWSLGAQGLMPAPFALSQLFCTQFAAQIACLARKLMLTAVSHTAAADGMSECAPQPVTWHIFRRSLNAEPCHVDAQGEKEEREKARRYNLNVTFLQKVIPQGIFNIL</sequence>
<dbReference type="PANTHER" id="PTHR12776:SF1">
    <property type="entry name" value="KAZRIN"/>
    <property type="match status" value="1"/>
</dbReference>
<accession>A0A9N7UQ54</accession>
<name>A0A9N7UQ54_PLEPL</name>
<comment type="caution">
    <text evidence="1">The sequence shown here is derived from an EMBL/GenBank/DDBJ whole genome shotgun (WGS) entry which is preliminary data.</text>
</comment>
<dbReference type="InterPro" id="IPR037614">
    <property type="entry name" value="Kazrin"/>
</dbReference>
<reference evidence="1" key="1">
    <citation type="submission" date="2020-03" db="EMBL/GenBank/DDBJ databases">
        <authorList>
            <person name="Weist P."/>
        </authorList>
    </citation>
    <scope>NUCLEOTIDE SEQUENCE</scope>
</reference>
<gene>
    <name evidence="1" type="ORF">PLEPLA_LOCUS23041</name>
</gene>
<dbReference type="EMBL" id="CADEAL010001713">
    <property type="protein sequence ID" value="CAB1434939.1"/>
    <property type="molecule type" value="Genomic_DNA"/>
</dbReference>
<evidence type="ECO:0008006" key="3">
    <source>
        <dbReference type="Google" id="ProtNLM"/>
    </source>
</evidence>